<dbReference type="Proteomes" id="UP000255286">
    <property type="component" value="Unassembled WGS sequence"/>
</dbReference>
<dbReference type="AlphaFoldDB" id="A0A9Q7ZQ80"/>
<protein>
    <submittedName>
        <fullName evidence="2">Uncharacterized protein</fullName>
    </submittedName>
</protein>
<keyword evidence="4" id="KW-1185">Reference proteome</keyword>
<reference evidence="1" key="2">
    <citation type="submission" date="2020-05" db="EMBL/GenBank/DDBJ databases">
        <authorList>
            <person name="Delgado-Blas J."/>
        </authorList>
    </citation>
    <scope>NUCLEOTIDE SEQUENCE</scope>
    <source>
        <strain evidence="1">BB1468</strain>
    </source>
</reference>
<evidence type="ECO:0000313" key="2">
    <source>
        <dbReference type="EMBL" id="SUX80579.1"/>
    </source>
</evidence>
<proteinExistence type="predicted"/>
<dbReference type="EMBL" id="UIGT01000001">
    <property type="protein sequence ID" value="SUX80579.1"/>
    <property type="molecule type" value="Genomic_DNA"/>
</dbReference>
<sequence length="31" mass="3626">MIFCCICFKGVAGKAVLFYEYRDVKTFLFGR</sequence>
<organism evidence="2 3">
    <name type="scientific">Citrobacter youngae</name>
    <dbReference type="NCBI Taxonomy" id="133448"/>
    <lineage>
        <taxon>Bacteria</taxon>
        <taxon>Pseudomonadati</taxon>
        <taxon>Pseudomonadota</taxon>
        <taxon>Gammaproteobacteria</taxon>
        <taxon>Enterobacterales</taxon>
        <taxon>Enterobacteriaceae</taxon>
        <taxon>Citrobacter</taxon>
        <taxon>Citrobacter freundii complex</taxon>
    </lineage>
</organism>
<reference evidence="2 3" key="1">
    <citation type="submission" date="2018-06" db="EMBL/GenBank/DDBJ databases">
        <authorList>
            <consortium name="Pathogen Informatics"/>
            <person name="Doyle S."/>
        </authorList>
    </citation>
    <scope>NUCLEOTIDE SEQUENCE [LARGE SCALE GENOMIC DNA]</scope>
    <source>
        <strain evidence="2 3">NCTC8782</strain>
    </source>
</reference>
<dbReference type="Proteomes" id="UP000835792">
    <property type="component" value="Unassembled WGS sequence"/>
</dbReference>
<accession>A0A9Q7ZQ80</accession>
<dbReference type="EMBL" id="CAHPRB010000007">
    <property type="protein sequence ID" value="CAB5566873.1"/>
    <property type="molecule type" value="Genomic_DNA"/>
</dbReference>
<name>A0A9Q7ZQ80_9ENTR</name>
<comment type="caution">
    <text evidence="2">The sequence shown here is derived from an EMBL/GenBank/DDBJ whole genome shotgun (WGS) entry which is preliminary data.</text>
</comment>
<evidence type="ECO:0000313" key="1">
    <source>
        <dbReference type="EMBL" id="CAB5566873.1"/>
    </source>
</evidence>
<evidence type="ECO:0000313" key="4">
    <source>
        <dbReference type="Proteomes" id="UP000835792"/>
    </source>
</evidence>
<evidence type="ECO:0000313" key="3">
    <source>
        <dbReference type="Proteomes" id="UP000255286"/>
    </source>
</evidence>
<gene>
    <name evidence="1" type="ORF">GHA_02297</name>
    <name evidence="2" type="ORF">NCTC8782_03177</name>
</gene>